<keyword evidence="3 6" id="KW-0812">Transmembrane</keyword>
<dbReference type="Proteomes" id="UP001193389">
    <property type="component" value="Chromosome"/>
</dbReference>
<evidence type="ECO:0000256" key="6">
    <source>
        <dbReference type="SAM" id="Phobius"/>
    </source>
</evidence>
<dbReference type="CDD" id="cd16015">
    <property type="entry name" value="LTA_synthase"/>
    <property type="match status" value="1"/>
</dbReference>
<feature type="transmembrane region" description="Helical" evidence="6">
    <location>
        <begin position="35"/>
        <end position="55"/>
    </location>
</feature>
<keyword evidence="4 6" id="KW-1133">Transmembrane helix</keyword>
<evidence type="ECO:0000256" key="3">
    <source>
        <dbReference type="ARBA" id="ARBA00022692"/>
    </source>
</evidence>
<evidence type="ECO:0000256" key="1">
    <source>
        <dbReference type="ARBA" id="ARBA00004651"/>
    </source>
</evidence>
<dbReference type="PANTHER" id="PTHR47371">
    <property type="entry name" value="LIPOTEICHOIC ACID SYNTHASE"/>
    <property type="match status" value="1"/>
</dbReference>
<dbReference type="PANTHER" id="PTHR47371:SF3">
    <property type="entry name" value="PHOSPHOGLYCEROL TRANSFERASE I"/>
    <property type="match status" value="1"/>
</dbReference>
<dbReference type="Gene3D" id="3.40.720.10">
    <property type="entry name" value="Alkaline Phosphatase, subunit A"/>
    <property type="match status" value="1"/>
</dbReference>
<evidence type="ECO:0000256" key="5">
    <source>
        <dbReference type="ARBA" id="ARBA00023136"/>
    </source>
</evidence>
<reference evidence="8" key="1">
    <citation type="journal article" date="2020" name="Int. J. Syst. Evol. Microbiol.">
        <title>Aquipluma nitroreducens gen. nov. sp. nov., a novel facultatively anaerobic bacterium isolated from a freshwater lake.</title>
        <authorList>
            <person name="Watanabe M."/>
            <person name="Kojima H."/>
            <person name="Fukui M."/>
        </authorList>
    </citation>
    <scope>NUCLEOTIDE SEQUENCE</scope>
    <source>
        <strain evidence="8">MeG22</strain>
    </source>
</reference>
<organism evidence="8 9">
    <name type="scientific">Aquipluma nitroreducens</name>
    <dbReference type="NCBI Taxonomy" id="2010828"/>
    <lineage>
        <taxon>Bacteria</taxon>
        <taxon>Pseudomonadati</taxon>
        <taxon>Bacteroidota</taxon>
        <taxon>Bacteroidia</taxon>
        <taxon>Marinilabiliales</taxon>
        <taxon>Prolixibacteraceae</taxon>
        <taxon>Aquipluma</taxon>
    </lineage>
</organism>
<proteinExistence type="predicted"/>
<keyword evidence="9" id="KW-1185">Reference proteome</keyword>
<feature type="domain" description="Sulfatase N-terminal" evidence="7">
    <location>
        <begin position="246"/>
        <end position="538"/>
    </location>
</feature>
<dbReference type="EMBL" id="AP018694">
    <property type="protein sequence ID" value="BBE17428.1"/>
    <property type="molecule type" value="Genomic_DNA"/>
</dbReference>
<protein>
    <submittedName>
        <fullName evidence="8">Sulfatase</fullName>
    </submittedName>
</protein>
<evidence type="ECO:0000256" key="4">
    <source>
        <dbReference type="ARBA" id="ARBA00022989"/>
    </source>
</evidence>
<evidence type="ECO:0000256" key="2">
    <source>
        <dbReference type="ARBA" id="ARBA00022475"/>
    </source>
</evidence>
<dbReference type="GO" id="GO:0005886">
    <property type="term" value="C:plasma membrane"/>
    <property type="evidence" value="ECO:0007669"/>
    <property type="project" value="UniProtKB-SubCell"/>
</dbReference>
<name>A0A5K7S782_9BACT</name>
<accession>A0A5K7S782</accession>
<dbReference type="AlphaFoldDB" id="A0A5K7S782"/>
<gene>
    <name evidence="8" type="ORF">AQPE_1578</name>
</gene>
<feature type="transmembrane region" description="Helical" evidence="6">
    <location>
        <begin position="141"/>
        <end position="157"/>
    </location>
</feature>
<keyword evidence="5 6" id="KW-0472">Membrane</keyword>
<dbReference type="InterPro" id="IPR017850">
    <property type="entry name" value="Alkaline_phosphatase_core_sf"/>
</dbReference>
<dbReference type="InterPro" id="IPR050448">
    <property type="entry name" value="OpgB/LTA_synthase_biosynth"/>
</dbReference>
<evidence type="ECO:0000259" key="7">
    <source>
        <dbReference type="Pfam" id="PF00884"/>
    </source>
</evidence>
<comment type="subcellular location">
    <subcellularLocation>
        <location evidence="1">Cell membrane</location>
        <topology evidence="1">Multi-pass membrane protein</topology>
    </subcellularLocation>
</comment>
<dbReference type="KEGG" id="anf:AQPE_1578"/>
<dbReference type="InterPro" id="IPR000917">
    <property type="entry name" value="Sulfatase_N"/>
</dbReference>
<dbReference type="SUPFAM" id="SSF53649">
    <property type="entry name" value="Alkaline phosphatase-like"/>
    <property type="match status" value="1"/>
</dbReference>
<feature type="transmembrane region" description="Helical" evidence="6">
    <location>
        <begin position="62"/>
        <end position="83"/>
    </location>
</feature>
<sequence>MILIVRFYEFVITSNFSNYPEGSYLSLISGLKFDLILYLRVSAILMLPFLLLAYFSQKAARIFFITISILLILGDMLLMQYFATARVPLGADLLGYSLQEIQHTVATSGGMNLLPSIMIVLFLIIMIRVFRNHVYFRLKPWLIWLLAAVMIISLLPFKQLETDSSKYDDEFSMFVASNKLNFFFESMLGHYLNQGSLNNKIFTFTPVTASSEGNPFTYINPDFPFLHQETTPDVLGKYFNLGETPPNIVLVIVESLGRAYSGENAYLGSFTPFLDSLMQKSLYWENCLSTSGRTFQVLPSTLASLPFGDHGFSELGENMPDHLSLISLLKKQAGYTSSFTYGGEAEFDNMESFLRRQGTDQIIDSRKFGADYTKLPSGSSGFSWGYGDREIFRRNIEYVTSNPDAKRLDVVLTLAMHSPFVVTNQDYYNQKFNDRLNSLKLTDKTKAFDHQYDAQFASILYFDDSFRSFMKEYSKLVSFQNTIFIITGDHRMPEIPISTQIDRFHVPLVIYSPMLKKAEKFSSVVTHFDIAPSLIAMLNAAKYIKRPTVAAWIGHGLDNSVDFRSLQTYPLMRNKNEILDMMSTDQFLSNQTVYRIAPDLNLEPLGNSNHQKQMKDELDNFLRKNNYACKNNKLVPDSLKKYNP</sequence>
<dbReference type="Pfam" id="PF00884">
    <property type="entry name" value="Sulfatase"/>
    <property type="match status" value="1"/>
</dbReference>
<evidence type="ECO:0000313" key="9">
    <source>
        <dbReference type="Proteomes" id="UP001193389"/>
    </source>
</evidence>
<keyword evidence="2" id="KW-1003">Cell membrane</keyword>
<evidence type="ECO:0000313" key="8">
    <source>
        <dbReference type="EMBL" id="BBE17428.1"/>
    </source>
</evidence>
<feature type="transmembrane region" description="Helical" evidence="6">
    <location>
        <begin position="103"/>
        <end position="129"/>
    </location>
</feature>